<dbReference type="OrthoDB" id="8889994at2"/>
<dbReference type="AlphaFoldDB" id="A0A4R3L759"/>
<keyword evidence="3" id="KW-1185">Reference proteome</keyword>
<keyword evidence="1" id="KW-0732">Signal</keyword>
<dbReference type="SUPFAM" id="SSF63829">
    <property type="entry name" value="Calcium-dependent phosphotriesterase"/>
    <property type="match status" value="1"/>
</dbReference>
<proteinExistence type="predicted"/>
<protein>
    <recommendedName>
        <fullName evidence="4">NHL repeat-containing protein</fullName>
    </recommendedName>
</protein>
<feature type="chain" id="PRO_5020967918" description="NHL repeat-containing protein" evidence="1">
    <location>
        <begin position="24"/>
        <end position="468"/>
    </location>
</feature>
<dbReference type="EMBL" id="SMAF01000024">
    <property type="protein sequence ID" value="TCS94044.1"/>
    <property type="molecule type" value="Genomic_DNA"/>
</dbReference>
<evidence type="ECO:0008006" key="4">
    <source>
        <dbReference type="Google" id="ProtNLM"/>
    </source>
</evidence>
<dbReference type="Gene3D" id="2.130.10.10">
    <property type="entry name" value="YVTN repeat-like/Quinoprotein amine dehydrogenase"/>
    <property type="match status" value="1"/>
</dbReference>
<evidence type="ECO:0000313" key="2">
    <source>
        <dbReference type="EMBL" id="TCS94044.1"/>
    </source>
</evidence>
<organism evidence="2 3">
    <name type="scientific">Pseudofulvimonas gallinarii</name>
    <dbReference type="NCBI Taxonomy" id="634155"/>
    <lineage>
        <taxon>Bacteria</taxon>
        <taxon>Pseudomonadati</taxon>
        <taxon>Pseudomonadota</taxon>
        <taxon>Gammaproteobacteria</taxon>
        <taxon>Lysobacterales</taxon>
        <taxon>Rhodanobacteraceae</taxon>
        <taxon>Pseudofulvimonas</taxon>
    </lineage>
</organism>
<feature type="signal peptide" evidence="1">
    <location>
        <begin position="1"/>
        <end position="23"/>
    </location>
</feature>
<comment type="caution">
    <text evidence="2">The sequence shown here is derived from an EMBL/GenBank/DDBJ whole genome shotgun (WGS) entry which is preliminary data.</text>
</comment>
<reference evidence="2 3" key="1">
    <citation type="submission" date="2019-03" db="EMBL/GenBank/DDBJ databases">
        <title>Genomic Encyclopedia of Type Strains, Phase IV (KMG-IV): sequencing the most valuable type-strain genomes for metagenomic binning, comparative biology and taxonomic classification.</title>
        <authorList>
            <person name="Goeker M."/>
        </authorList>
    </citation>
    <scope>NUCLEOTIDE SEQUENCE [LARGE SCALE GENOMIC DNA]</scope>
    <source>
        <strain evidence="2 3">DSM 21944</strain>
    </source>
</reference>
<gene>
    <name evidence="2" type="ORF">EDC25_12419</name>
</gene>
<name>A0A4R3L759_9GAMM</name>
<evidence type="ECO:0000256" key="1">
    <source>
        <dbReference type="SAM" id="SignalP"/>
    </source>
</evidence>
<evidence type="ECO:0000313" key="3">
    <source>
        <dbReference type="Proteomes" id="UP000294599"/>
    </source>
</evidence>
<sequence>MSTTIARALMAALVGLLPLHAFAQGGDAPSDVPEIPLEQVQDTGMLVGLAQQAERSQDWQAAARIWKRLTVLRPHRGDYLYNTAAMYALLDQKTPAYDALLKLQTSGHAYRLDQDNRFANIHGTELWEYLVTLNNGALDVSFGEGSVAFELPASDLLLDSMTYDPNGNAFLFGSARDGKVYRRKEDGSLEAWVEPDPENAGAITAMTVDARNSILWVATAGIPHFKGFSASQAGKAHLVKYDLRNGQRQATYAFPNDRLPHVPTVLTVADNGHVFIGEGLRGQLFRFDGQQIQPLLAEPKLGGIRGLALPGSGRVLYFADVDQGIFGLDLARSTAFDLKLPKNVTLSGVEGLYVYEDQLVAVQSGMSPRRVMRLKLTEDGMSVDQGTPIEANNPAFEAPTWGVVHGDELYFIANSQRSHYDGYGLPKSSAGKETLKIFRTPIRFNWDFKPPQMPEGVRERLLGKPPGQ</sequence>
<dbReference type="Proteomes" id="UP000294599">
    <property type="component" value="Unassembled WGS sequence"/>
</dbReference>
<dbReference type="InterPro" id="IPR015943">
    <property type="entry name" value="WD40/YVTN_repeat-like_dom_sf"/>
</dbReference>
<dbReference type="RefSeq" id="WP_132577556.1">
    <property type="nucleotide sequence ID" value="NZ_JBHLWF010000010.1"/>
</dbReference>
<accession>A0A4R3L759</accession>